<evidence type="ECO:0000313" key="3">
    <source>
        <dbReference type="Proteomes" id="UP000192501"/>
    </source>
</evidence>
<feature type="transmembrane region" description="Helical" evidence="1">
    <location>
        <begin position="63"/>
        <end position="80"/>
    </location>
</feature>
<evidence type="ECO:0000313" key="2">
    <source>
        <dbReference type="EMBL" id="ORD98923.1"/>
    </source>
</evidence>
<feature type="transmembrane region" description="Helical" evidence="1">
    <location>
        <begin position="157"/>
        <end position="176"/>
    </location>
</feature>
<dbReference type="Proteomes" id="UP000192501">
    <property type="component" value="Unassembled WGS sequence"/>
</dbReference>
<proteinExistence type="predicted"/>
<dbReference type="VEuPathDB" id="MicrosporidiaDB:HERIO_1954"/>
<evidence type="ECO:0000256" key="1">
    <source>
        <dbReference type="SAM" id="Phobius"/>
    </source>
</evidence>
<dbReference type="VEuPathDB" id="MicrosporidiaDB:A0H76_1712"/>
<name>A0A1X0QGP5_9MICR</name>
<accession>A0A1X0QGP5</accession>
<dbReference type="InterPro" id="IPR010721">
    <property type="entry name" value="UstE-like"/>
</dbReference>
<dbReference type="PANTHER" id="PTHR32251:SF17">
    <property type="entry name" value="STEROID 5-ALPHA REDUCTASE C-TERMINAL DOMAIN-CONTAINING PROTEIN"/>
    <property type="match status" value="1"/>
</dbReference>
<gene>
    <name evidence="2" type="ORF">A0H76_1712</name>
</gene>
<dbReference type="AlphaFoldDB" id="A0A1X0QGP5"/>
<reference evidence="2 3" key="1">
    <citation type="journal article" date="2017" name="Environ. Microbiol.">
        <title>Decay of the glycolytic pathway and adaptation to intranuclear parasitism within Enterocytozoonidae microsporidia.</title>
        <authorList>
            <person name="Wiredu Boakye D."/>
            <person name="Jaroenlak P."/>
            <person name="Prachumwat A."/>
            <person name="Williams T.A."/>
            <person name="Bateman K.S."/>
            <person name="Itsathitphaisarn O."/>
            <person name="Sritunyalucksana K."/>
            <person name="Paszkiewicz K.H."/>
            <person name="Moore K.A."/>
            <person name="Stentiford G.D."/>
            <person name="Williams B.A."/>
        </authorList>
    </citation>
    <scope>NUCLEOTIDE SEQUENCE [LARGE SCALE GENOMIC DNA]</scope>
    <source>
        <strain evidence="3">canceri</strain>
    </source>
</reference>
<protein>
    <submittedName>
        <fullName evidence="2">Uncharacterized protein</fullName>
    </submittedName>
</protein>
<feature type="transmembrane region" description="Helical" evidence="1">
    <location>
        <begin position="6"/>
        <end position="23"/>
    </location>
</feature>
<sequence length="227" mass="26400">MIKDLLITLGIVFFEGVVAFIDYKITSKKMLFVVVTVINIIMILGFLQGLLGKFIIKEKYFDIFGTFAYLSVLIVLSVQAKKLHKTLILSMSLVCIWTCRLGIFLLVRILKFNSDSRFSKIRNDNYKLLMAWITQGLWVFMTLLSLLLNVNGEKLKFFEQIVCIFGICFWIVGFLFESVADYQKFVFKLKETKTTEFINTGLWSLSRHPNYFGEILMWISISLIFLD</sequence>
<feature type="transmembrane region" description="Helical" evidence="1">
    <location>
        <begin position="129"/>
        <end position="150"/>
    </location>
</feature>
<dbReference type="PROSITE" id="PS50244">
    <property type="entry name" value="S5A_REDUCTASE"/>
    <property type="match status" value="1"/>
</dbReference>
<comment type="caution">
    <text evidence="2">The sequence shown here is derived from an EMBL/GenBank/DDBJ whole genome shotgun (WGS) entry which is preliminary data.</text>
</comment>
<feature type="transmembrane region" description="Helical" evidence="1">
    <location>
        <begin position="87"/>
        <end position="109"/>
    </location>
</feature>
<dbReference type="EMBL" id="LTAI01000378">
    <property type="protein sequence ID" value="ORD98923.1"/>
    <property type="molecule type" value="Genomic_DNA"/>
</dbReference>
<keyword evidence="1" id="KW-0472">Membrane</keyword>
<organism evidence="2 3">
    <name type="scientific">Hepatospora eriocheir</name>
    <dbReference type="NCBI Taxonomy" id="1081669"/>
    <lineage>
        <taxon>Eukaryota</taxon>
        <taxon>Fungi</taxon>
        <taxon>Fungi incertae sedis</taxon>
        <taxon>Microsporidia</taxon>
        <taxon>Hepatosporidae</taxon>
        <taxon>Hepatospora</taxon>
    </lineage>
</organism>
<dbReference type="Gene3D" id="1.20.120.1630">
    <property type="match status" value="1"/>
</dbReference>
<keyword evidence="1" id="KW-0812">Transmembrane</keyword>
<dbReference type="PANTHER" id="PTHR32251">
    <property type="entry name" value="3-OXO-5-ALPHA-STEROID 4-DEHYDROGENASE"/>
    <property type="match status" value="1"/>
</dbReference>
<dbReference type="Pfam" id="PF06966">
    <property type="entry name" value="DUF1295"/>
    <property type="match status" value="1"/>
</dbReference>
<dbReference type="GO" id="GO:0016020">
    <property type="term" value="C:membrane"/>
    <property type="evidence" value="ECO:0007669"/>
    <property type="project" value="TreeGrafter"/>
</dbReference>
<feature type="transmembrane region" description="Helical" evidence="1">
    <location>
        <begin position="30"/>
        <end position="51"/>
    </location>
</feature>
<keyword evidence="1" id="KW-1133">Transmembrane helix</keyword>